<feature type="transmembrane region" description="Helical" evidence="1">
    <location>
        <begin position="280"/>
        <end position="301"/>
    </location>
</feature>
<keyword evidence="1" id="KW-0472">Membrane</keyword>
<proteinExistence type="predicted"/>
<keyword evidence="1" id="KW-0812">Transmembrane</keyword>
<dbReference type="PANTHER" id="PTHR35804">
    <property type="entry name" value="LYSINE EXPORTER LYSO"/>
    <property type="match status" value="1"/>
</dbReference>
<feature type="transmembrane region" description="Helical" evidence="1">
    <location>
        <begin position="173"/>
        <end position="194"/>
    </location>
</feature>
<name>A0AAJ6NBA0_9PAST</name>
<feature type="transmembrane region" description="Helical" evidence="1">
    <location>
        <begin position="136"/>
        <end position="152"/>
    </location>
</feature>
<organism evidence="2 3">
    <name type="scientific">Phocoenobacter skyensis</name>
    <dbReference type="NCBI Taxonomy" id="97481"/>
    <lineage>
        <taxon>Bacteria</taxon>
        <taxon>Pseudomonadati</taxon>
        <taxon>Pseudomonadota</taxon>
        <taxon>Gammaproteobacteria</taxon>
        <taxon>Pasteurellales</taxon>
        <taxon>Pasteurellaceae</taxon>
        <taxon>Phocoenobacter</taxon>
    </lineage>
</organism>
<dbReference type="GO" id="GO:0005886">
    <property type="term" value="C:plasma membrane"/>
    <property type="evidence" value="ECO:0007669"/>
    <property type="project" value="TreeGrafter"/>
</dbReference>
<evidence type="ECO:0000313" key="3">
    <source>
        <dbReference type="Proteomes" id="UP001236239"/>
    </source>
</evidence>
<dbReference type="EMBL" id="JASAYQ010000020">
    <property type="protein sequence ID" value="MDP8173618.1"/>
    <property type="molecule type" value="Genomic_DNA"/>
</dbReference>
<gene>
    <name evidence="2" type="ORF">QJU93_09655</name>
</gene>
<dbReference type="GO" id="GO:0015661">
    <property type="term" value="F:L-lysine efflux transmembrane transporter activity"/>
    <property type="evidence" value="ECO:0007669"/>
    <property type="project" value="InterPro"/>
</dbReference>
<comment type="caution">
    <text evidence="2">The sequence shown here is derived from an EMBL/GenBank/DDBJ whole genome shotgun (WGS) entry which is preliminary data.</text>
</comment>
<dbReference type="AlphaFoldDB" id="A0AAJ6NBA0"/>
<dbReference type="RefSeq" id="WP_306374451.1">
    <property type="nucleotide sequence ID" value="NZ_JASAYK010000005.1"/>
</dbReference>
<keyword evidence="1" id="KW-1133">Transmembrane helix</keyword>
<feature type="transmembrane region" description="Helical" evidence="1">
    <location>
        <begin position="110"/>
        <end position="130"/>
    </location>
</feature>
<feature type="transmembrane region" description="Helical" evidence="1">
    <location>
        <begin position="33"/>
        <end position="51"/>
    </location>
</feature>
<dbReference type="InterPro" id="IPR005642">
    <property type="entry name" value="LysO"/>
</dbReference>
<evidence type="ECO:0000313" key="2">
    <source>
        <dbReference type="EMBL" id="MDP8173618.1"/>
    </source>
</evidence>
<sequence>MLYGLSIVFVPLLIGYFIKISQKRWLLLVNHLLNWCFYSILFSIGCSLGQLNNLNTVLADIGYTAFLMAVIVQVCSIGCLFLFDILFPFHLEAQSNEPPPSRLKLLFESLLLCLTVLLGGFVGFFSKGIIAFSPHLSVYPLVVMILCVGIQLKNSGIPLKEVFANKRGLQLSLVFVLSGAMSGILIAIFCEFSFAKGLMFASGFGWFSLSSTLIGDALGTVAGSTAFFNDLFRDICCFFTIPFFMRRFPSTAVGLGGATSFDVNLPLIQKTGGMQVVPMAISFGFIINILVPLFLSFFIGLV</sequence>
<reference evidence="2" key="1">
    <citation type="journal article" date="2023" name="Front. Microbiol.">
        <title>Phylogeography and host specificity of Pasteurellaceae pathogenic to sea-farmed fish in the north-east Atlantic.</title>
        <authorList>
            <person name="Gulla S."/>
            <person name="Colquhoun D.J."/>
            <person name="Olsen A.B."/>
            <person name="Spilsberg B."/>
            <person name="Lagesen K."/>
            <person name="Aakesson C.P."/>
            <person name="Strom S."/>
            <person name="Manji F."/>
            <person name="Birkbeck T.H."/>
            <person name="Nilsen H.K."/>
        </authorList>
    </citation>
    <scope>NUCLEOTIDE SEQUENCE</scope>
    <source>
        <strain evidence="2">TW16_20</strain>
    </source>
</reference>
<dbReference type="PANTHER" id="PTHR35804:SF1">
    <property type="entry name" value="LYSINE EXPORTER LYSO"/>
    <property type="match status" value="1"/>
</dbReference>
<protein>
    <submittedName>
        <fullName evidence="2">Lysine exporter LysO family protein</fullName>
    </submittedName>
</protein>
<dbReference type="Proteomes" id="UP001236239">
    <property type="component" value="Unassembled WGS sequence"/>
</dbReference>
<feature type="transmembrane region" description="Helical" evidence="1">
    <location>
        <begin position="6"/>
        <end position="21"/>
    </location>
</feature>
<accession>A0AAJ6NBA0</accession>
<dbReference type="Pfam" id="PF03956">
    <property type="entry name" value="Lys_export"/>
    <property type="match status" value="1"/>
</dbReference>
<feature type="transmembrane region" description="Helical" evidence="1">
    <location>
        <begin position="63"/>
        <end position="89"/>
    </location>
</feature>
<evidence type="ECO:0000256" key="1">
    <source>
        <dbReference type="SAM" id="Phobius"/>
    </source>
</evidence>